<reference evidence="1 2" key="1">
    <citation type="submission" date="2018-10" db="EMBL/GenBank/DDBJ databases">
        <authorList>
            <person name="Jung H.S."/>
            <person name="Jeon C.O."/>
        </authorList>
    </citation>
    <scope>NUCLEOTIDE SEQUENCE [LARGE SCALE GENOMIC DNA]</scope>
    <source>
        <strain evidence="1 2">MA-7-27</strain>
    </source>
</reference>
<dbReference type="GO" id="GO:0003887">
    <property type="term" value="F:DNA-directed DNA polymerase activity"/>
    <property type="evidence" value="ECO:0007669"/>
    <property type="project" value="InterPro"/>
</dbReference>
<proteinExistence type="predicted"/>
<evidence type="ECO:0000313" key="1">
    <source>
        <dbReference type="EMBL" id="RMA41739.1"/>
    </source>
</evidence>
<evidence type="ECO:0000313" key="2">
    <source>
        <dbReference type="Proteomes" id="UP000281343"/>
    </source>
</evidence>
<dbReference type="GO" id="GO:0032298">
    <property type="term" value="P:positive regulation of DNA-templated DNA replication initiation"/>
    <property type="evidence" value="ECO:0007669"/>
    <property type="project" value="TreeGrafter"/>
</dbReference>
<dbReference type="Pfam" id="PF04364">
    <property type="entry name" value="DNA_pol3_chi"/>
    <property type="match status" value="1"/>
</dbReference>
<dbReference type="Gene3D" id="3.40.50.10110">
    <property type="entry name" value="DNA polymerase III subunit chi"/>
    <property type="match status" value="1"/>
</dbReference>
<keyword evidence="2" id="KW-1185">Reference proteome</keyword>
<protein>
    <submittedName>
        <fullName evidence="1">DNA polymerase III subunit chi</fullName>
    </submittedName>
</protein>
<dbReference type="AlphaFoldDB" id="A0A3L9XYW4"/>
<dbReference type="InterPro" id="IPR036768">
    <property type="entry name" value="PolIII_chi_sf"/>
</dbReference>
<name>A0A3L9XYW4_9RHOB</name>
<dbReference type="NCBIfam" id="NF004347">
    <property type="entry name" value="PRK05728.1-4"/>
    <property type="match status" value="1"/>
</dbReference>
<gene>
    <name evidence="1" type="ORF">D9R08_12815</name>
</gene>
<dbReference type="SUPFAM" id="SSF102400">
    <property type="entry name" value="DNA polymerase III chi subunit"/>
    <property type="match status" value="1"/>
</dbReference>
<dbReference type="InterPro" id="IPR007459">
    <property type="entry name" value="DNA_pol3_chi"/>
</dbReference>
<comment type="caution">
    <text evidence="1">The sequence shown here is derived from an EMBL/GenBank/DDBJ whole genome shotgun (WGS) entry which is preliminary data.</text>
</comment>
<dbReference type="PANTHER" id="PTHR38767">
    <property type="entry name" value="DNA POLYMERASE III SUBUNIT CHI"/>
    <property type="match status" value="1"/>
</dbReference>
<dbReference type="GO" id="GO:0003677">
    <property type="term" value="F:DNA binding"/>
    <property type="evidence" value="ECO:0007669"/>
    <property type="project" value="InterPro"/>
</dbReference>
<dbReference type="PANTHER" id="PTHR38767:SF1">
    <property type="entry name" value="DNA POLYMERASE III SUBUNIT CHI"/>
    <property type="match status" value="1"/>
</dbReference>
<accession>A0A3L9XYW4</accession>
<dbReference type="EMBL" id="RCNT01000006">
    <property type="protein sequence ID" value="RMA41739.1"/>
    <property type="molecule type" value="Genomic_DNA"/>
</dbReference>
<dbReference type="GO" id="GO:0006260">
    <property type="term" value="P:DNA replication"/>
    <property type="evidence" value="ECO:0007669"/>
    <property type="project" value="InterPro"/>
</dbReference>
<sequence>MGAAYFYHLTRRPLEETLASLAGKARGAGWRVAVRARTDAMVERLDDLLWLRPEDGFLPHGRVGGDHDAEQPILLTTLTEMPNGATCLMSVEGAPVGAEEVTALDRVCILFDGHDPGAVQQAREQWKMLTNAGCAARYWSEEDGAWEMKAESGT</sequence>
<dbReference type="Proteomes" id="UP000281343">
    <property type="component" value="Unassembled WGS sequence"/>
</dbReference>
<dbReference type="RefSeq" id="WP_121898453.1">
    <property type="nucleotide sequence ID" value="NZ_RCNT01000006.1"/>
</dbReference>
<dbReference type="OrthoDB" id="9795973at2"/>
<organism evidence="1 2">
    <name type="scientific">Rhodophyticola porphyridii</name>
    <dbReference type="NCBI Taxonomy" id="1852017"/>
    <lineage>
        <taxon>Bacteria</taxon>
        <taxon>Pseudomonadati</taxon>
        <taxon>Pseudomonadota</taxon>
        <taxon>Alphaproteobacteria</taxon>
        <taxon>Rhodobacterales</taxon>
        <taxon>Roseobacteraceae</taxon>
        <taxon>Rhodophyticola</taxon>
    </lineage>
</organism>